<evidence type="ECO:0000256" key="2">
    <source>
        <dbReference type="ARBA" id="ARBA00022448"/>
    </source>
</evidence>
<dbReference type="GO" id="GO:0055052">
    <property type="term" value="C:ATP-binding cassette (ABC) transporter complex, substrate-binding subunit-containing"/>
    <property type="evidence" value="ECO:0007669"/>
    <property type="project" value="TreeGrafter"/>
</dbReference>
<dbReference type="PANTHER" id="PTHR30061">
    <property type="entry name" value="MALTOSE-BINDING PERIPLASMIC PROTEIN"/>
    <property type="match status" value="1"/>
</dbReference>
<organism evidence="5 6">
    <name type="scientific">Paenibacillus pinisoli</name>
    <dbReference type="NCBI Taxonomy" id="1276110"/>
    <lineage>
        <taxon>Bacteria</taxon>
        <taxon>Bacillati</taxon>
        <taxon>Bacillota</taxon>
        <taxon>Bacilli</taxon>
        <taxon>Bacillales</taxon>
        <taxon>Paenibacillaceae</taxon>
        <taxon>Paenibacillus</taxon>
    </lineage>
</organism>
<reference evidence="5 6" key="1">
    <citation type="submission" date="2018-09" db="EMBL/GenBank/DDBJ databases">
        <title>Paenibacillus aracenensis nov. sp. isolated from a cave in southern Spain.</title>
        <authorList>
            <person name="Jurado V."/>
            <person name="Gutierrez-Patricio S."/>
            <person name="Gonzalez-Pimentel J.L."/>
            <person name="Miller A.Z."/>
            <person name="Laiz L."/>
            <person name="Saiz-Jimenez C."/>
        </authorList>
    </citation>
    <scope>NUCLEOTIDE SEQUENCE [LARGE SCALE GENOMIC DNA]</scope>
    <source>
        <strain evidence="5 6">JCM 19203</strain>
    </source>
</reference>
<evidence type="ECO:0000256" key="1">
    <source>
        <dbReference type="ARBA" id="ARBA00008520"/>
    </source>
</evidence>
<evidence type="ECO:0000313" key="5">
    <source>
        <dbReference type="EMBL" id="RJX40342.1"/>
    </source>
</evidence>
<evidence type="ECO:0000256" key="4">
    <source>
        <dbReference type="SAM" id="SignalP"/>
    </source>
</evidence>
<dbReference type="GO" id="GO:0042956">
    <property type="term" value="P:maltodextrin transmembrane transport"/>
    <property type="evidence" value="ECO:0007669"/>
    <property type="project" value="TreeGrafter"/>
</dbReference>
<dbReference type="GO" id="GO:0015768">
    <property type="term" value="P:maltose transport"/>
    <property type="evidence" value="ECO:0007669"/>
    <property type="project" value="TreeGrafter"/>
</dbReference>
<dbReference type="PROSITE" id="PS51257">
    <property type="entry name" value="PROKAR_LIPOPROTEIN"/>
    <property type="match status" value="1"/>
</dbReference>
<comment type="similarity">
    <text evidence="1">Belongs to the bacterial solute-binding protein 1 family.</text>
</comment>
<protein>
    <submittedName>
        <fullName evidence="5">ABC transporter substrate-binding protein</fullName>
    </submittedName>
</protein>
<accession>A0A3A6PF42</accession>
<sequence length="438" mass="47939">MLKRKWVTTTLALILTAALVACGNGNNGGSPSSTDKGNSGSSGKKTEVSFWYLWGGVEGEYVEELISEFNASQDQYEVKGLSVPDMQKIIVAISSGEGPDVTDNFSNNTASYVEKGMLEPLDTYIERDNYDVSDFVPAALDSGRYDGKLYALPINVNFNMMFYNKSLLAAAGYDAPPQTEEELLEYAIKLTETNADGTIKVMGFPDFPNVYYTNSMAFAMGGDFISEDGKTLTPDNEGMKKGIELMQAYRKQFGADNILKFNSSAKYLDATDPFIQGNQAIRFDGPWFGHTVKNVLKKDIDYGVAPYPAPAGKPELAGGGEVSASTFFIPSNAKNKDGAWAFMSWLMAKENMVKFNDKFANLPARTSAYDDPALQDIPDFQAFAEAAKNPNLKAFPTFGEQGSYGKVITDEFELAVNFKKTADEALKTMKDKSANLLK</sequence>
<keyword evidence="6" id="KW-1185">Reference proteome</keyword>
<evidence type="ECO:0000256" key="3">
    <source>
        <dbReference type="ARBA" id="ARBA00022729"/>
    </source>
</evidence>
<dbReference type="Pfam" id="PF01547">
    <property type="entry name" value="SBP_bac_1"/>
    <property type="match status" value="1"/>
</dbReference>
<feature type="chain" id="PRO_5017435461" evidence="4">
    <location>
        <begin position="24"/>
        <end position="438"/>
    </location>
</feature>
<dbReference type="AlphaFoldDB" id="A0A3A6PF42"/>
<gene>
    <name evidence="5" type="ORF">D3P09_13415</name>
</gene>
<dbReference type="InterPro" id="IPR006059">
    <property type="entry name" value="SBP"/>
</dbReference>
<dbReference type="SUPFAM" id="SSF53850">
    <property type="entry name" value="Periplasmic binding protein-like II"/>
    <property type="match status" value="1"/>
</dbReference>
<dbReference type="CDD" id="cd14748">
    <property type="entry name" value="PBP2_UgpB"/>
    <property type="match status" value="1"/>
</dbReference>
<comment type="caution">
    <text evidence="5">The sequence shown here is derived from an EMBL/GenBank/DDBJ whole genome shotgun (WGS) entry which is preliminary data.</text>
</comment>
<evidence type="ECO:0000313" key="6">
    <source>
        <dbReference type="Proteomes" id="UP000267798"/>
    </source>
</evidence>
<dbReference type="RefSeq" id="WP_120110565.1">
    <property type="nucleotide sequence ID" value="NZ_QXQB01000002.1"/>
</dbReference>
<keyword evidence="2" id="KW-0813">Transport</keyword>
<dbReference type="PANTHER" id="PTHR30061:SF50">
    <property type="entry name" value="MALTOSE_MALTODEXTRIN-BINDING PERIPLASMIC PROTEIN"/>
    <property type="match status" value="1"/>
</dbReference>
<dbReference type="EMBL" id="QXQB01000002">
    <property type="protein sequence ID" value="RJX40342.1"/>
    <property type="molecule type" value="Genomic_DNA"/>
</dbReference>
<proteinExistence type="inferred from homology"/>
<feature type="signal peptide" evidence="4">
    <location>
        <begin position="1"/>
        <end position="23"/>
    </location>
</feature>
<dbReference type="OrthoDB" id="9808332at2"/>
<name>A0A3A6PF42_9BACL</name>
<keyword evidence="3 4" id="KW-0732">Signal</keyword>
<dbReference type="Gene3D" id="3.40.190.10">
    <property type="entry name" value="Periplasmic binding protein-like II"/>
    <property type="match status" value="2"/>
</dbReference>
<dbReference type="GO" id="GO:1901982">
    <property type="term" value="F:maltose binding"/>
    <property type="evidence" value="ECO:0007669"/>
    <property type="project" value="TreeGrafter"/>
</dbReference>
<dbReference type="Proteomes" id="UP000267798">
    <property type="component" value="Unassembled WGS sequence"/>
</dbReference>